<dbReference type="AlphaFoldDB" id="A0A0K1JM09"/>
<dbReference type="Pfam" id="PF09860">
    <property type="entry name" value="DUF2087"/>
    <property type="match status" value="1"/>
</dbReference>
<accession>A0A0K1JM09</accession>
<dbReference type="Proteomes" id="UP000066480">
    <property type="component" value="Chromosome"/>
</dbReference>
<dbReference type="InterPro" id="IPR018656">
    <property type="entry name" value="DUF2087"/>
</dbReference>
<evidence type="ECO:0000313" key="3">
    <source>
        <dbReference type="EMBL" id="AKU17744.1"/>
    </source>
</evidence>
<feature type="region of interest" description="Disordered" evidence="1">
    <location>
        <begin position="1"/>
        <end position="20"/>
    </location>
</feature>
<protein>
    <recommendedName>
        <fullName evidence="2">DUF2087 domain-containing protein</fullName>
    </recommendedName>
</protein>
<sequence length="89" mass="9923">MPAVPTVLGMSTTTPTDPTEPRKRLVVLHLIAQELTPGERYTQVEVDSRIRGLHPDVAALRRQLVDEGFVERRAGEYWRADDSAPPMAS</sequence>
<gene>
    <name evidence="3" type="ORF">VV02_20980</name>
</gene>
<reference evidence="3 4" key="1">
    <citation type="submission" date="2015-03" db="EMBL/GenBank/DDBJ databases">
        <title>Luteipulveratus halotolerans sp. nov., a novel actinobacterium (Dermacoccaceae) from Sarawak, Malaysia.</title>
        <authorList>
            <person name="Juboi H."/>
            <person name="Basik A."/>
            <person name="Shamsul S.S."/>
            <person name="Arnold P."/>
            <person name="Schmitt E.K."/>
            <person name="Sanglier J.-J."/>
            <person name="Yeo T."/>
        </authorList>
    </citation>
    <scope>NUCLEOTIDE SEQUENCE [LARGE SCALE GENOMIC DNA]</scope>
    <source>
        <strain evidence="3 4">MN07-A0370</strain>
    </source>
</reference>
<dbReference type="KEGG" id="lmoi:VV02_20980"/>
<feature type="domain" description="DUF2087" evidence="2">
    <location>
        <begin position="18"/>
        <end position="79"/>
    </location>
</feature>
<keyword evidence="4" id="KW-1185">Reference proteome</keyword>
<evidence type="ECO:0000256" key="1">
    <source>
        <dbReference type="SAM" id="MobiDB-lite"/>
    </source>
</evidence>
<evidence type="ECO:0000313" key="4">
    <source>
        <dbReference type="Proteomes" id="UP000066480"/>
    </source>
</evidence>
<proteinExistence type="predicted"/>
<dbReference type="STRING" id="571913.VV02_20980"/>
<name>A0A0K1JM09_9MICO</name>
<evidence type="ECO:0000259" key="2">
    <source>
        <dbReference type="Pfam" id="PF09860"/>
    </source>
</evidence>
<dbReference type="EMBL" id="CP011112">
    <property type="protein sequence ID" value="AKU17744.1"/>
    <property type="molecule type" value="Genomic_DNA"/>
</dbReference>
<organism evidence="3 4">
    <name type="scientific">Luteipulveratus mongoliensis</name>
    <dbReference type="NCBI Taxonomy" id="571913"/>
    <lineage>
        <taxon>Bacteria</taxon>
        <taxon>Bacillati</taxon>
        <taxon>Actinomycetota</taxon>
        <taxon>Actinomycetes</taxon>
        <taxon>Micrococcales</taxon>
        <taxon>Dermacoccaceae</taxon>
        <taxon>Luteipulveratus</taxon>
    </lineage>
</organism>